<organism evidence="1 2">
    <name type="scientific">Aliiroseovarius zhejiangensis</name>
    <dbReference type="NCBI Taxonomy" id="1632025"/>
    <lineage>
        <taxon>Bacteria</taxon>
        <taxon>Pseudomonadati</taxon>
        <taxon>Pseudomonadota</taxon>
        <taxon>Alphaproteobacteria</taxon>
        <taxon>Rhodobacterales</taxon>
        <taxon>Paracoccaceae</taxon>
        <taxon>Aliiroseovarius</taxon>
    </lineage>
</organism>
<reference evidence="2" key="1">
    <citation type="journal article" date="2019" name="Int. J. Syst. Evol. Microbiol.">
        <title>The Global Catalogue of Microorganisms (GCM) 10K type strain sequencing project: providing services to taxonomists for standard genome sequencing and annotation.</title>
        <authorList>
            <consortium name="The Broad Institute Genomics Platform"/>
            <consortium name="The Broad Institute Genome Sequencing Center for Infectious Disease"/>
            <person name="Wu L."/>
            <person name="Ma J."/>
        </authorList>
    </citation>
    <scope>NUCLEOTIDE SEQUENCE [LARGE SCALE GENOMIC DNA]</scope>
    <source>
        <strain evidence="2">KCTC 42443</strain>
    </source>
</reference>
<comment type="caution">
    <text evidence="1">The sequence shown here is derived from an EMBL/GenBank/DDBJ whole genome shotgun (WGS) entry which is preliminary data.</text>
</comment>
<accession>A0ABQ3J020</accession>
<proteinExistence type="predicted"/>
<gene>
    <name evidence="1" type="ORF">GCM10016455_18530</name>
</gene>
<evidence type="ECO:0000313" key="2">
    <source>
        <dbReference type="Proteomes" id="UP000609802"/>
    </source>
</evidence>
<dbReference type="Proteomes" id="UP000609802">
    <property type="component" value="Unassembled WGS sequence"/>
</dbReference>
<name>A0ABQ3J020_9RHOB</name>
<sequence>MRSVEPKDFISAFLGNCAQNPGRLDKVGAIASTLGYAELPKEYELLLAPQDPQAPFQGWIATDGPGAPFLIGISEGKLRGVTYQFCAVSNPFLDAERAMDILEQHIQLSQPYVDESTAGQRYRAWLVDEVLSGAFLSTTDIGGMGYRGLTLSIAAPKQY</sequence>
<dbReference type="RefSeq" id="WP_191286228.1">
    <property type="nucleotide sequence ID" value="NZ_BNCH01000003.1"/>
</dbReference>
<keyword evidence="2" id="KW-1185">Reference proteome</keyword>
<evidence type="ECO:0008006" key="3">
    <source>
        <dbReference type="Google" id="ProtNLM"/>
    </source>
</evidence>
<evidence type="ECO:0000313" key="1">
    <source>
        <dbReference type="EMBL" id="GHE98154.1"/>
    </source>
</evidence>
<protein>
    <recommendedName>
        <fullName evidence="3">Phage tail protein</fullName>
    </recommendedName>
</protein>
<dbReference type="EMBL" id="BNCH01000003">
    <property type="protein sequence ID" value="GHE98154.1"/>
    <property type="molecule type" value="Genomic_DNA"/>
</dbReference>